<evidence type="ECO:0000313" key="3">
    <source>
        <dbReference type="Proteomes" id="UP001203284"/>
    </source>
</evidence>
<dbReference type="RefSeq" id="WP_247028349.1">
    <property type="nucleotide sequence ID" value="NZ_JALKCH010000004.1"/>
</dbReference>
<accession>A0ABT0D9D0</accession>
<dbReference type="PANTHER" id="PTHR36933:SF1">
    <property type="entry name" value="SLL0788 PROTEIN"/>
    <property type="match status" value="1"/>
</dbReference>
<reference evidence="2 3" key="1">
    <citation type="submission" date="2022-04" db="EMBL/GenBank/DDBJ databases">
        <authorList>
            <person name="Grouzdev D.S."/>
            <person name="Pantiukh K.S."/>
            <person name="Krutkina M.S."/>
        </authorList>
    </citation>
    <scope>NUCLEOTIDE SEQUENCE [LARGE SCALE GENOMIC DNA]</scope>
    <source>
        <strain evidence="2 3">6x-1</strain>
    </source>
</reference>
<protein>
    <submittedName>
        <fullName evidence="2">DUF305 domain-containing protein</fullName>
    </submittedName>
</protein>
<dbReference type="InterPro" id="IPR005183">
    <property type="entry name" value="DUF305_CopM-like"/>
</dbReference>
<dbReference type="PANTHER" id="PTHR36933">
    <property type="entry name" value="SLL0788 PROTEIN"/>
    <property type="match status" value="1"/>
</dbReference>
<organism evidence="2 3">
    <name type="scientific">Ancylobacter crimeensis</name>
    <dbReference type="NCBI Taxonomy" id="2579147"/>
    <lineage>
        <taxon>Bacteria</taxon>
        <taxon>Pseudomonadati</taxon>
        <taxon>Pseudomonadota</taxon>
        <taxon>Alphaproteobacteria</taxon>
        <taxon>Hyphomicrobiales</taxon>
        <taxon>Xanthobacteraceae</taxon>
        <taxon>Ancylobacter</taxon>
    </lineage>
</organism>
<dbReference type="Pfam" id="PF03713">
    <property type="entry name" value="DUF305"/>
    <property type="match status" value="1"/>
</dbReference>
<evidence type="ECO:0000259" key="1">
    <source>
        <dbReference type="Pfam" id="PF03713"/>
    </source>
</evidence>
<feature type="domain" description="DUF305" evidence="1">
    <location>
        <begin position="12"/>
        <end position="97"/>
    </location>
</feature>
<dbReference type="Proteomes" id="UP001203284">
    <property type="component" value="Unassembled WGS sequence"/>
</dbReference>
<sequence>MNMQHKHEMPGTTAAGDMSASSQAYMAVNERMHKAMSMHMTGNADVDFVRSMIPHHEGAVEMAKVELQYGKDPELRKLAEDIIAAQEREIAFMQAWLQKNGQ</sequence>
<name>A0ABT0D9D0_9HYPH</name>
<evidence type="ECO:0000313" key="2">
    <source>
        <dbReference type="EMBL" id="MCK0196553.1"/>
    </source>
</evidence>
<gene>
    <name evidence="2" type="ORF">MWN34_06460</name>
</gene>
<proteinExistence type="predicted"/>
<keyword evidence="3" id="KW-1185">Reference proteome</keyword>
<dbReference type="EMBL" id="JALKCH010000004">
    <property type="protein sequence ID" value="MCK0196553.1"/>
    <property type="molecule type" value="Genomic_DNA"/>
</dbReference>
<comment type="caution">
    <text evidence="2">The sequence shown here is derived from an EMBL/GenBank/DDBJ whole genome shotgun (WGS) entry which is preliminary data.</text>
</comment>
<dbReference type="Gene3D" id="1.20.1260.10">
    <property type="match status" value="1"/>
</dbReference>
<dbReference type="InterPro" id="IPR012347">
    <property type="entry name" value="Ferritin-like"/>
</dbReference>